<organism evidence="1 2">
    <name type="scientific">Eragrostis curvula</name>
    <name type="common">weeping love grass</name>
    <dbReference type="NCBI Taxonomy" id="38414"/>
    <lineage>
        <taxon>Eukaryota</taxon>
        <taxon>Viridiplantae</taxon>
        <taxon>Streptophyta</taxon>
        <taxon>Embryophyta</taxon>
        <taxon>Tracheophyta</taxon>
        <taxon>Spermatophyta</taxon>
        <taxon>Magnoliopsida</taxon>
        <taxon>Liliopsida</taxon>
        <taxon>Poales</taxon>
        <taxon>Poaceae</taxon>
        <taxon>PACMAD clade</taxon>
        <taxon>Chloridoideae</taxon>
        <taxon>Eragrostideae</taxon>
        <taxon>Eragrostidinae</taxon>
        <taxon>Eragrostis</taxon>
    </lineage>
</organism>
<accession>A0A5J9T146</accession>
<proteinExistence type="predicted"/>
<dbReference type="EMBL" id="RWGY01000051">
    <property type="protein sequence ID" value="TVU05099.1"/>
    <property type="molecule type" value="Genomic_DNA"/>
</dbReference>
<sequence length="94" mass="11072">VEGCVLNIWLNQEAPVERFQRNCEYQWLIKWACLKCCSQCFDQDLLCKRIQMIPSKACAPAGSDPSRGLHMIPFFSPCFRNNYECMVRRQSYEQ</sequence>
<keyword evidence="2" id="KW-1185">Reference proteome</keyword>
<dbReference type="Gramene" id="TVU05099">
    <property type="protein sequence ID" value="TVU05099"/>
    <property type="gene ID" value="EJB05_48250"/>
</dbReference>
<gene>
    <name evidence="1" type="ORF">EJB05_48250</name>
</gene>
<name>A0A5J9T146_9POAL</name>
<comment type="caution">
    <text evidence="1">The sequence shown here is derived from an EMBL/GenBank/DDBJ whole genome shotgun (WGS) entry which is preliminary data.</text>
</comment>
<dbReference type="Proteomes" id="UP000324897">
    <property type="component" value="Unassembled WGS sequence"/>
</dbReference>
<feature type="non-terminal residue" evidence="1">
    <location>
        <position position="1"/>
    </location>
</feature>
<protein>
    <submittedName>
        <fullName evidence="1">Uncharacterized protein</fullName>
    </submittedName>
</protein>
<dbReference type="AlphaFoldDB" id="A0A5J9T146"/>
<reference evidence="1 2" key="1">
    <citation type="journal article" date="2019" name="Sci. Rep.">
        <title>A high-quality genome of Eragrostis curvula grass provides insights into Poaceae evolution and supports new strategies to enhance forage quality.</title>
        <authorList>
            <person name="Carballo J."/>
            <person name="Santos B.A.C.M."/>
            <person name="Zappacosta D."/>
            <person name="Garbus I."/>
            <person name="Selva J.P."/>
            <person name="Gallo C.A."/>
            <person name="Diaz A."/>
            <person name="Albertini E."/>
            <person name="Caccamo M."/>
            <person name="Echenique V."/>
        </authorList>
    </citation>
    <scope>NUCLEOTIDE SEQUENCE [LARGE SCALE GENOMIC DNA]</scope>
    <source>
        <strain evidence="2">cv. Victoria</strain>
        <tissue evidence="1">Leaf</tissue>
    </source>
</reference>
<evidence type="ECO:0000313" key="2">
    <source>
        <dbReference type="Proteomes" id="UP000324897"/>
    </source>
</evidence>
<evidence type="ECO:0000313" key="1">
    <source>
        <dbReference type="EMBL" id="TVU05099.1"/>
    </source>
</evidence>